<name>A0A8S1QL88_PARPR</name>
<evidence type="ECO:0000256" key="2">
    <source>
        <dbReference type="ARBA" id="ARBA00022679"/>
    </source>
</evidence>
<evidence type="ECO:0000313" key="6">
    <source>
        <dbReference type="Proteomes" id="UP000688137"/>
    </source>
</evidence>
<protein>
    <recommendedName>
        <fullName evidence="4">Alpha-type protein kinase domain-containing protein</fullName>
    </recommendedName>
</protein>
<accession>A0A8S1QL88</accession>
<comment type="caution">
    <text evidence="5">The sequence shown here is derived from an EMBL/GenBank/DDBJ whole genome shotgun (WGS) entry which is preliminary data.</text>
</comment>
<dbReference type="EMBL" id="CAJJDM010000182">
    <property type="protein sequence ID" value="CAD8116463.1"/>
    <property type="molecule type" value="Genomic_DNA"/>
</dbReference>
<keyword evidence="3" id="KW-0418">Kinase</keyword>
<keyword evidence="6" id="KW-1185">Reference proteome</keyword>
<feature type="domain" description="Alpha-type protein kinase" evidence="4">
    <location>
        <begin position="30"/>
        <end position="180"/>
    </location>
</feature>
<dbReference type="Proteomes" id="UP000688137">
    <property type="component" value="Unassembled WGS sequence"/>
</dbReference>
<evidence type="ECO:0000256" key="1">
    <source>
        <dbReference type="ARBA" id="ARBA00022527"/>
    </source>
</evidence>
<sequence>MQPNSESIYFKGYLSVVKEATQNEYIENFFLIKDLFYQNQPFKTIDEAIEMSKNNFFCQLLMEQFNKVLNSQKIKEGDYQIAKQFVLKVKDKEVYYYCEMVNEGEFRKINGGIFQPKINEIDSYFNAFSKYVYSFSNENYIITHPQICGKNVYDMIVSTKNKGSFSILDQGENEIRKFLEIIDNQPSQMIKTYWNDNVEAITMEGFK</sequence>
<organism evidence="5 6">
    <name type="scientific">Paramecium primaurelia</name>
    <dbReference type="NCBI Taxonomy" id="5886"/>
    <lineage>
        <taxon>Eukaryota</taxon>
        <taxon>Sar</taxon>
        <taxon>Alveolata</taxon>
        <taxon>Ciliophora</taxon>
        <taxon>Intramacronucleata</taxon>
        <taxon>Oligohymenophorea</taxon>
        <taxon>Peniculida</taxon>
        <taxon>Parameciidae</taxon>
        <taxon>Paramecium</taxon>
    </lineage>
</organism>
<evidence type="ECO:0000259" key="4">
    <source>
        <dbReference type="Pfam" id="PF02816"/>
    </source>
</evidence>
<dbReference type="AlphaFoldDB" id="A0A8S1QL88"/>
<dbReference type="GO" id="GO:0005524">
    <property type="term" value="F:ATP binding"/>
    <property type="evidence" value="ECO:0007669"/>
    <property type="project" value="InterPro"/>
</dbReference>
<evidence type="ECO:0000256" key="3">
    <source>
        <dbReference type="ARBA" id="ARBA00022777"/>
    </source>
</evidence>
<keyword evidence="2" id="KW-0808">Transferase</keyword>
<reference evidence="5" key="1">
    <citation type="submission" date="2021-01" db="EMBL/GenBank/DDBJ databases">
        <authorList>
            <consortium name="Genoscope - CEA"/>
            <person name="William W."/>
        </authorList>
    </citation>
    <scope>NUCLEOTIDE SEQUENCE</scope>
</reference>
<dbReference type="Pfam" id="PF02816">
    <property type="entry name" value="Alpha_kinase"/>
    <property type="match status" value="1"/>
</dbReference>
<dbReference type="GO" id="GO:0004674">
    <property type="term" value="F:protein serine/threonine kinase activity"/>
    <property type="evidence" value="ECO:0007669"/>
    <property type="project" value="UniProtKB-KW"/>
</dbReference>
<proteinExistence type="predicted"/>
<gene>
    <name evidence="5" type="ORF">PPRIM_AZ9-3.1.T1730009</name>
</gene>
<dbReference type="InterPro" id="IPR004166">
    <property type="entry name" value="a-kinase_dom"/>
</dbReference>
<keyword evidence="1" id="KW-0723">Serine/threonine-protein kinase</keyword>
<evidence type="ECO:0000313" key="5">
    <source>
        <dbReference type="EMBL" id="CAD8116463.1"/>
    </source>
</evidence>